<dbReference type="GO" id="GO:0007417">
    <property type="term" value="P:central nervous system development"/>
    <property type="evidence" value="ECO:0007669"/>
    <property type="project" value="InterPro"/>
</dbReference>
<evidence type="ECO:0000256" key="11">
    <source>
        <dbReference type="ARBA" id="ARBA00022889"/>
    </source>
</evidence>
<evidence type="ECO:0000256" key="4">
    <source>
        <dbReference type="ARBA" id="ARBA00022530"/>
    </source>
</evidence>
<dbReference type="GO" id="GO:0007155">
    <property type="term" value="P:cell adhesion"/>
    <property type="evidence" value="ECO:0007669"/>
    <property type="project" value="UniProtKB-KW"/>
</dbReference>
<dbReference type="PANTHER" id="PTHR11841:SF1">
    <property type="entry name" value="REELIN"/>
    <property type="match status" value="1"/>
</dbReference>
<comment type="similarity">
    <text evidence="12">Belongs to the reelin family.</text>
</comment>
<feature type="disulfide bond" evidence="16">
    <location>
        <begin position="590"/>
        <end position="599"/>
    </location>
</feature>
<dbReference type="EMBL" id="BPLR01007058">
    <property type="protein sequence ID" value="GIY14306.1"/>
    <property type="molecule type" value="Genomic_DNA"/>
</dbReference>
<dbReference type="CDD" id="cd00053">
    <property type="entry name" value="EGF"/>
    <property type="match status" value="1"/>
</dbReference>
<keyword evidence="11" id="KW-0130">Cell adhesion</keyword>
<feature type="domain" description="Reelin" evidence="19">
    <location>
        <begin position="35"/>
        <end position="198"/>
    </location>
</feature>
<evidence type="ECO:0000256" key="16">
    <source>
        <dbReference type="PROSITE-ProRule" id="PRU00076"/>
    </source>
</evidence>
<evidence type="ECO:0000256" key="17">
    <source>
        <dbReference type="SAM" id="Phobius"/>
    </source>
</evidence>
<dbReference type="InterPro" id="IPR000742">
    <property type="entry name" value="EGF"/>
</dbReference>
<gene>
    <name evidence="20" type="primary">Reln</name>
    <name evidence="20" type="ORF">CEXT_581141</name>
</gene>
<evidence type="ECO:0000256" key="3">
    <source>
        <dbReference type="ARBA" id="ARBA00022525"/>
    </source>
</evidence>
<dbReference type="Gene3D" id="2.60.40.4060">
    <property type="entry name" value="Reeler domain"/>
    <property type="match status" value="1"/>
</dbReference>
<dbReference type="AlphaFoldDB" id="A0AAV4R1X3"/>
<evidence type="ECO:0000256" key="5">
    <source>
        <dbReference type="ARBA" id="ARBA00022670"/>
    </source>
</evidence>
<evidence type="ECO:0000256" key="7">
    <source>
        <dbReference type="ARBA" id="ARBA00022801"/>
    </source>
</evidence>
<dbReference type="InterPro" id="IPR049419">
    <property type="entry name" value="Reelin_subrepeat-B"/>
</dbReference>
<proteinExistence type="inferred from homology"/>
<dbReference type="Proteomes" id="UP001054945">
    <property type="component" value="Unassembled WGS sequence"/>
</dbReference>
<comment type="subcellular location">
    <subcellularLocation>
        <location evidence="1">Secreted</location>
        <location evidence="1">Extracellular space</location>
        <location evidence="1">Extracellular matrix</location>
    </subcellularLocation>
</comment>
<keyword evidence="8" id="KW-0720">Serine protease</keyword>
<comment type="subunit">
    <text evidence="14">Oligomer of disulfide-linked homodimers.</text>
</comment>
<evidence type="ECO:0000256" key="15">
    <source>
        <dbReference type="ARBA" id="ARBA00046064"/>
    </source>
</evidence>
<keyword evidence="2" id="KW-0217">Developmental protein</keyword>
<accession>A0AAV4R1X3</accession>
<keyword evidence="17" id="KW-1133">Transmembrane helix</keyword>
<dbReference type="Pfam" id="PF21471">
    <property type="entry name" value="Reelin_subrepeat-B"/>
    <property type="match status" value="4"/>
</dbReference>
<evidence type="ECO:0000256" key="6">
    <source>
        <dbReference type="ARBA" id="ARBA00022723"/>
    </source>
</evidence>
<evidence type="ECO:0000256" key="8">
    <source>
        <dbReference type="ARBA" id="ARBA00022825"/>
    </source>
</evidence>
<comment type="caution">
    <text evidence="16">Lacks conserved residue(s) required for the propagation of feature annotation.</text>
</comment>
<feature type="disulfide bond" evidence="16">
    <location>
        <begin position="573"/>
        <end position="583"/>
    </location>
</feature>
<organism evidence="20 21">
    <name type="scientific">Caerostris extrusa</name>
    <name type="common">Bark spider</name>
    <name type="synonym">Caerostris bankana</name>
    <dbReference type="NCBI Taxonomy" id="172846"/>
    <lineage>
        <taxon>Eukaryota</taxon>
        <taxon>Metazoa</taxon>
        <taxon>Ecdysozoa</taxon>
        <taxon>Arthropoda</taxon>
        <taxon>Chelicerata</taxon>
        <taxon>Arachnida</taxon>
        <taxon>Araneae</taxon>
        <taxon>Araneomorphae</taxon>
        <taxon>Entelegynae</taxon>
        <taxon>Araneoidea</taxon>
        <taxon>Araneidae</taxon>
        <taxon>Caerostris</taxon>
    </lineage>
</organism>
<feature type="domain" description="EGF-like" evidence="18">
    <location>
        <begin position="569"/>
        <end position="600"/>
    </location>
</feature>
<comment type="function">
    <text evidence="15">Extracellular matrix serine protease secreted by pioneer neurons that plays a role in layering of neurons in the cerebral cortex and cerebellum by coordinating cell positioning during neurodevelopment. Regulates microtubule function in neurons and neuronal migration. Binding to the extracellular domains of lipoprotein receptors VLDLR and LRP8/APOER2 induces tyrosine phosphorylation of DAB1 and modulation of TAU phosphorylation. Affects migration of sympathetic preganglionic neurons in the spinal cord, where it seems to act as a barrier to neuronal migration. Enzymatic activity is important for the modulation of cell adhesion.</text>
</comment>
<dbReference type="Gene3D" id="2.60.120.260">
    <property type="entry name" value="Galactose-binding domain-like"/>
    <property type="match status" value="5"/>
</dbReference>
<keyword evidence="3" id="KW-0964">Secreted</keyword>
<keyword evidence="6" id="KW-0479">Metal-binding</keyword>
<dbReference type="InterPro" id="IPR042307">
    <property type="entry name" value="Reeler_sf"/>
</dbReference>
<dbReference type="PROSITE" id="PS00022">
    <property type="entry name" value="EGF_1"/>
    <property type="match status" value="1"/>
</dbReference>
<evidence type="ECO:0000256" key="10">
    <source>
        <dbReference type="ARBA" id="ARBA00022837"/>
    </source>
</evidence>
<dbReference type="InterPro" id="IPR002861">
    <property type="entry name" value="Reeler_dom"/>
</dbReference>
<dbReference type="PROSITE" id="PS51019">
    <property type="entry name" value="REELIN"/>
    <property type="match status" value="1"/>
</dbReference>
<name>A0AAV4R1X3_CAEEX</name>
<dbReference type="CDD" id="cd08544">
    <property type="entry name" value="Reeler"/>
    <property type="match status" value="1"/>
</dbReference>
<evidence type="ECO:0000313" key="20">
    <source>
        <dbReference type="EMBL" id="GIY14306.1"/>
    </source>
</evidence>
<dbReference type="FunFam" id="2.60.120.260:FF:000003">
    <property type="entry name" value="Reelin"/>
    <property type="match status" value="1"/>
</dbReference>
<dbReference type="GO" id="GO:0046872">
    <property type="term" value="F:metal ion binding"/>
    <property type="evidence" value="ECO:0007669"/>
    <property type="project" value="UniProtKB-KW"/>
</dbReference>
<evidence type="ECO:0000256" key="14">
    <source>
        <dbReference type="ARBA" id="ARBA00044961"/>
    </source>
</evidence>
<evidence type="ECO:0000256" key="2">
    <source>
        <dbReference type="ARBA" id="ARBA00022473"/>
    </source>
</evidence>
<keyword evidence="16" id="KW-1015">Disulfide bond</keyword>
<dbReference type="GO" id="GO:0070325">
    <property type="term" value="F:lipoprotein particle receptor binding"/>
    <property type="evidence" value="ECO:0007669"/>
    <property type="project" value="InterPro"/>
</dbReference>
<dbReference type="InterPro" id="IPR034968">
    <property type="entry name" value="Reelin"/>
</dbReference>
<dbReference type="PANTHER" id="PTHR11841">
    <property type="entry name" value="REELIN"/>
    <property type="match status" value="1"/>
</dbReference>
<dbReference type="GO" id="GO:0006508">
    <property type="term" value="P:proteolysis"/>
    <property type="evidence" value="ECO:0007669"/>
    <property type="project" value="UniProtKB-KW"/>
</dbReference>
<evidence type="ECO:0000256" key="12">
    <source>
        <dbReference type="ARBA" id="ARBA00023773"/>
    </source>
</evidence>
<sequence>MKETKWTKLAAMLHYPYFLFILSVIVINLNTNLVYTQNVASVASPFFFFVNIIGILINQEQYEGEIALSVNIKGSPEYYEPGKVYEVTVSSSLDFDGFLMTGLYTAPSGTVGKTMNLLNNNLPNEQDGVRGLVCAIVHSHLSHRPAKSLMFLWMAPPSGTGCVNFLATASLGHEVLFKDTLALQLCEAGESVKSVDIPTMSAVHDPGLVIREDFENYDEANSLIWSEMISGVVNDQCGSTTVPLNTTTASTLQFALGTGNCTIAVDEPPINVYYGTDKCTKWHELEQIRLQPAVETTVHILCLPPSAKSTDVCIQWYQETSDSGKFKGCWAIDNIIISSVSDRPNYVEDNFDQLILETFVLSWWYSSDGNALTFAGHGHHRRAVVTRDLDMSTAIASQDIIFNEMFHKVLHRGENCSAVQPDTDMSHNTPVLVYAKLPVESKVMLTDVIHAAVMEPVLVSLPIPAEAQTSKTRFCWTQASNNGINKDIVAVEFSTTSGHTWHSLHEMCLPPICNGSHSSLRSRLTSHDMKGWNKVSYPIPYAALVTGVRFRVKQSGKYTASNWAIDDVYIGECPNGCSGHGKCTNSGCQCDMGYSGQKCEIASVVIPSYLSEMFQSSKLNELPGINNLLGAEMGYQCGSLGSGKAVVFDHTGPRFVITKEVNTTFVRFLQFTLRIGSSSKKVHVCHLIIHQKLFMYIIHVMVAFLGNFLELFDKTKFRDPKIVSLPLATSAQQPWCMFKIWQPYHSDLNAMNTSIRYSSGVVKNYCSSEKAAVVFDEEVYNGVTRSLETKSITVGPSYMVQFDLLMGCGSMFSSEKKNQVRLEFSTNHGMNWFPVYKPCLPSNGSCNGVFTKGTVYDATEFSKWKRVTVSLLPATWSSSTRFRFIQHEFDTSDNWALDNLYIGPQCKDMCSGHGRCIEGTCMCDRGFLVKVVYLRIN</sequence>
<keyword evidence="17" id="KW-0812">Transmembrane</keyword>
<keyword evidence="10" id="KW-0106">Calcium</keyword>
<dbReference type="PROSITE" id="PS01186">
    <property type="entry name" value="EGF_2"/>
    <property type="match status" value="1"/>
</dbReference>
<keyword evidence="17" id="KW-0472">Membrane</keyword>
<protein>
    <recommendedName>
        <fullName evidence="13">Reelin</fullName>
    </recommendedName>
</protein>
<keyword evidence="9" id="KW-0862">Zinc</keyword>
<dbReference type="PROSITE" id="PS50026">
    <property type="entry name" value="EGF_3"/>
    <property type="match status" value="1"/>
</dbReference>
<dbReference type="GO" id="GO:0008236">
    <property type="term" value="F:serine-type peptidase activity"/>
    <property type="evidence" value="ECO:0007669"/>
    <property type="project" value="UniProtKB-KW"/>
</dbReference>
<keyword evidence="7" id="KW-0378">Hydrolase</keyword>
<feature type="transmembrane region" description="Helical" evidence="17">
    <location>
        <begin position="39"/>
        <end position="57"/>
    </location>
</feature>
<reference evidence="20 21" key="1">
    <citation type="submission" date="2021-06" db="EMBL/GenBank/DDBJ databases">
        <title>Caerostris extrusa draft genome.</title>
        <authorList>
            <person name="Kono N."/>
            <person name="Arakawa K."/>
        </authorList>
    </citation>
    <scope>NUCLEOTIDE SEQUENCE [LARGE SCALE GENOMIC DNA]</scope>
</reference>
<evidence type="ECO:0000256" key="13">
    <source>
        <dbReference type="ARBA" id="ARBA00023900"/>
    </source>
</evidence>
<keyword evidence="5" id="KW-0645">Protease</keyword>
<keyword evidence="16" id="KW-0245">EGF-like domain</keyword>
<evidence type="ECO:0000259" key="19">
    <source>
        <dbReference type="PROSITE" id="PS51019"/>
    </source>
</evidence>
<evidence type="ECO:0000256" key="1">
    <source>
        <dbReference type="ARBA" id="ARBA00004498"/>
    </source>
</evidence>
<evidence type="ECO:0000313" key="21">
    <source>
        <dbReference type="Proteomes" id="UP001054945"/>
    </source>
</evidence>
<dbReference type="GO" id="GO:0001764">
    <property type="term" value="P:neuron migration"/>
    <property type="evidence" value="ECO:0007669"/>
    <property type="project" value="InterPro"/>
</dbReference>
<evidence type="ECO:0000256" key="9">
    <source>
        <dbReference type="ARBA" id="ARBA00022833"/>
    </source>
</evidence>
<evidence type="ECO:0000259" key="18">
    <source>
        <dbReference type="PROSITE" id="PS50026"/>
    </source>
</evidence>
<keyword evidence="4" id="KW-0272">Extracellular matrix</keyword>
<keyword evidence="21" id="KW-1185">Reference proteome</keyword>
<comment type="caution">
    <text evidence="20">The sequence shown here is derived from an EMBL/GenBank/DDBJ whole genome shotgun (WGS) entry which is preliminary data.</text>
</comment>
<feature type="transmembrane region" description="Helical" evidence="17">
    <location>
        <begin position="6"/>
        <end position="27"/>
    </location>
</feature>